<protein>
    <submittedName>
        <fullName evidence="1">Uncharacterized protein</fullName>
    </submittedName>
</protein>
<proteinExistence type="predicted"/>
<name>L7VYJ2_9BACT</name>
<organism evidence="1">
    <name type="scientific">uncultured bacterium A1Q1_fos_2101</name>
    <dbReference type="NCBI Taxonomy" id="1256561"/>
    <lineage>
        <taxon>Bacteria</taxon>
        <taxon>environmental samples</taxon>
    </lineage>
</organism>
<dbReference type="EMBL" id="JX649911">
    <property type="protein sequence ID" value="AGC72759.1"/>
    <property type="molecule type" value="Genomic_DNA"/>
</dbReference>
<accession>L7VYJ2</accession>
<reference evidence="1" key="1">
    <citation type="submission" date="2012-09" db="EMBL/GenBank/DDBJ databases">
        <title>Metagenomic Characterization of a Microbial Community in Wastewater Detects High Levels of Antibiotic Resistance.</title>
        <authorList>
            <person name="Abrams M."/>
            <person name="Caldwell A."/>
            <person name="Vandaei E."/>
            <person name="Lee W."/>
            <person name="Perrott J."/>
            <person name="Khan S.Y."/>
            <person name="Ta J."/>
            <person name="Romero D."/>
            <person name="Nguyen V."/>
            <person name="Pourmand N."/>
            <person name="Ouverney C.C."/>
        </authorList>
    </citation>
    <scope>NUCLEOTIDE SEQUENCE</scope>
</reference>
<evidence type="ECO:0000313" key="1">
    <source>
        <dbReference type="EMBL" id="AGC72759.1"/>
    </source>
</evidence>
<dbReference type="AlphaFoldDB" id="L7VYJ2"/>
<sequence>MSDEPRGLGFVISLKCSEIGDSAAIGTTFGGARQVYEAIGGIRTAITLIDDHLEDVRDLIAVVDYTSTEAMGEVLDKIDSLLERIVS</sequence>